<feature type="region of interest" description="Disordered" evidence="1">
    <location>
        <begin position="153"/>
        <end position="174"/>
    </location>
</feature>
<dbReference type="Proteomes" id="UP000761264">
    <property type="component" value="Unassembled WGS sequence"/>
</dbReference>
<reference evidence="3" key="1">
    <citation type="submission" date="2020-03" db="EMBL/GenBank/DDBJ databases">
        <title>Genome of Pelagibius litoralis DSM 21314T.</title>
        <authorList>
            <person name="Wang G."/>
        </authorList>
    </citation>
    <scope>NUCLEOTIDE SEQUENCE</scope>
    <source>
        <strain evidence="3">DSM 21314</strain>
    </source>
</reference>
<dbReference type="SUPFAM" id="SSF56436">
    <property type="entry name" value="C-type lectin-like"/>
    <property type="match status" value="1"/>
</dbReference>
<proteinExistence type="predicted"/>
<sequence length="204" mass="20704">MIIRLALSAALSFGFVSAAAGQEAAMSFFITSENPGQGANLGGLEGADAHCDNLAAAAGVTGKTWRAYLSSSAEDARDRIGSGPWYNAAGVKVSDDVEALHSEDNGLSKAASLNERGEVVNGRGDDPNRHDILTGSGLDGRLEGSACADWTSGGEGSAMVGHHDRTGGGANPTSWNAAHPSRGCSLADLQGTGGDGLFYCFATD</sequence>
<dbReference type="InterPro" id="IPR016187">
    <property type="entry name" value="CTDL_fold"/>
</dbReference>
<feature type="chain" id="PRO_5036775583" description="Lectin" evidence="2">
    <location>
        <begin position="21"/>
        <end position="204"/>
    </location>
</feature>
<protein>
    <recommendedName>
        <fullName evidence="5">Lectin</fullName>
    </recommendedName>
</protein>
<evidence type="ECO:0008006" key="5">
    <source>
        <dbReference type="Google" id="ProtNLM"/>
    </source>
</evidence>
<accession>A0A967EXV0</accession>
<keyword evidence="4" id="KW-1185">Reference proteome</keyword>
<dbReference type="InterPro" id="IPR016186">
    <property type="entry name" value="C-type_lectin-like/link_sf"/>
</dbReference>
<evidence type="ECO:0000256" key="2">
    <source>
        <dbReference type="SAM" id="SignalP"/>
    </source>
</evidence>
<evidence type="ECO:0000313" key="4">
    <source>
        <dbReference type="Proteomes" id="UP000761264"/>
    </source>
</evidence>
<name>A0A967EXV0_9PROT</name>
<organism evidence="3 4">
    <name type="scientific">Pelagibius litoralis</name>
    <dbReference type="NCBI Taxonomy" id="374515"/>
    <lineage>
        <taxon>Bacteria</taxon>
        <taxon>Pseudomonadati</taxon>
        <taxon>Pseudomonadota</taxon>
        <taxon>Alphaproteobacteria</taxon>
        <taxon>Rhodospirillales</taxon>
        <taxon>Rhodovibrionaceae</taxon>
        <taxon>Pelagibius</taxon>
    </lineage>
</organism>
<keyword evidence="2" id="KW-0732">Signal</keyword>
<comment type="caution">
    <text evidence="3">The sequence shown here is derived from an EMBL/GenBank/DDBJ whole genome shotgun (WGS) entry which is preliminary data.</text>
</comment>
<gene>
    <name evidence="3" type="ORF">HBA54_12480</name>
</gene>
<dbReference type="Gene3D" id="3.10.100.10">
    <property type="entry name" value="Mannose-Binding Protein A, subunit A"/>
    <property type="match status" value="1"/>
</dbReference>
<dbReference type="EMBL" id="JAAQPH010000008">
    <property type="protein sequence ID" value="NIA69409.1"/>
    <property type="molecule type" value="Genomic_DNA"/>
</dbReference>
<evidence type="ECO:0000256" key="1">
    <source>
        <dbReference type="SAM" id="MobiDB-lite"/>
    </source>
</evidence>
<dbReference type="AlphaFoldDB" id="A0A967EXV0"/>
<evidence type="ECO:0000313" key="3">
    <source>
        <dbReference type="EMBL" id="NIA69409.1"/>
    </source>
</evidence>
<feature type="signal peptide" evidence="2">
    <location>
        <begin position="1"/>
        <end position="20"/>
    </location>
</feature>